<evidence type="ECO:0000313" key="3">
    <source>
        <dbReference type="Proteomes" id="UP001216253"/>
    </source>
</evidence>
<evidence type="ECO:0000313" key="2">
    <source>
        <dbReference type="EMBL" id="MDE8650193.1"/>
    </source>
</evidence>
<feature type="region of interest" description="Disordered" evidence="1">
    <location>
        <begin position="65"/>
        <end position="89"/>
    </location>
</feature>
<feature type="compositionally biased region" description="Polar residues" evidence="1">
    <location>
        <begin position="1"/>
        <end position="12"/>
    </location>
</feature>
<dbReference type="Proteomes" id="UP001216253">
    <property type="component" value="Unassembled WGS sequence"/>
</dbReference>
<reference evidence="2 3" key="1">
    <citation type="submission" date="2023-03" db="EMBL/GenBank/DDBJ databases">
        <title>NovoSphingobium album sp. nov. isolated from polycyclic aromatic hydrocarbons- and heavy-metal polluted soil.</title>
        <authorList>
            <person name="Liu Z."/>
            <person name="Wang K."/>
        </authorList>
    </citation>
    <scope>NUCLEOTIDE SEQUENCE [LARGE SCALE GENOMIC DNA]</scope>
    <source>
        <strain evidence="2 3">H3SJ31-1</strain>
    </source>
</reference>
<comment type="caution">
    <text evidence="2">The sequence shown here is derived from an EMBL/GenBank/DDBJ whole genome shotgun (WGS) entry which is preliminary data.</text>
</comment>
<protein>
    <submittedName>
        <fullName evidence="2">Uncharacterized protein</fullName>
    </submittedName>
</protein>
<gene>
    <name evidence="2" type="ORF">PYV00_00495</name>
</gene>
<proteinExistence type="predicted"/>
<feature type="region of interest" description="Disordered" evidence="1">
    <location>
        <begin position="1"/>
        <end position="35"/>
    </location>
</feature>
<name>A0ABT5WJH7_9SPHN</name>
<accession>A0ABT5WJH7</accession>
<dbReference type="RefSeq" id="WP_275226277.1">
    <property type="nucleotide sequence ID" value="NZ_JARESE010000001.1"/>
</dbReference>
<keyword evidence="3" id="KW-1185">Reference proteome</keyword>
<dbReference type="EMBL" id="JARESE010000001">
    <property type="protein sequence ID" value="MDE8650193.1"/>
    <property type="molecule type" value="Genomic_DNA"/>
</dbReference>
<sequence length="89" mass="9284">MAATSRTSQSLAGSARDIRGKPRFPKKGAGLADSPSGIALIAHRQSHDLTAIKRNAPKHDRIGYIAEDGEASSTPGGMPTSDESAATRR</sequence>
<evidence type="ECO:0000256" key="1">
    <source>
        <dbReference type="SAM" id="MobiDB-lite"/>
    </source>
</evidence>
<organism evidence="2 3">
    <name type="scientific">Novosphingobium album</name>
    <name type="common">ex Liu et al. 2023</name>
    <dbReference type="NCBI Taxonomy" id="3031130"/>
    <lineage>
        <taxon>Bacteria</taxon>
        <taxon>Pseudomonadati</taxon>
        <taxon>Pseudomonadota</taxon>
        <taxon>Alphaproteobacteria</taxon>
        <taxon>Sphingomonadales</taxon>
        <taxon>Sphingomonadaceae</taxon>
        <taxon>Novosphingobium</taxon>
    </lineage>
</organism>